<organism evidence="2 3">
    <name type="scientific">candidate division WOR-3 bacterium 4484_100</name>
    <dbReference type="NCBI Taxonomy" id="1936077"/>
    <lineage>
        <taxon>Bacteria</taxon>
        <taxon>Bacteria division WOR-3</taxon>
    </lineage>
</organism>
<protein>
    <recommendedName>
        <fullName evidence="1">FlgD/Vpr Ig-like domain-containing protein</fullName>
    </recommendedName>
</protein>
<proteinExistence type="predicted"/>
<accession>A0A1V4QFA8</accession>
<dbReference type="AlphaFoldDB" id="A0A1V4QFA8"/>
<dbReference type="EMBL" id="MUKB01000091">
    <property type="protein sequence ID" value="OPX17667.1"/>
    <property type="molecule type" value="Genomic_DNA"/>
</dbReference>
<sequence>MIRERLINKEVYEKINRAVSIFAQQVLDLTTDSSGEIWYLAPSSISKIDEGKGVVAFGKVSGKCLAILGQDIYLLDQEGRLVFIDSEGKQEKSTLIFNNPRQMVVFTIDEKPMFLVLEPGDLNLANDDKIVSSILLNAERIALVPGADYGEPQTPFFTLSNNQIKIWHGDDINNLESYKEQLLFNSSDQILDFSVDGAVNLYILFPDSMVVLDSTGTRKSRIGLENIGPGSRLIFNSRTGNLLLFNANENVVETFSRVKPGEGELIVLKKNYPNPVDDYTEIEFILSQPLNLTLTIYNLIGEPVKVLARGNFSEGRHKVIWHAEDERGNLMPNGVYFYRLESEKGVAIRQLVILR</sequence>
<feature type="domain" description="FlgD/Vpr Ig-like" evidence="1">
    <location>
        <begin position="283"/>
        <end position="343"/>
    </location>
</feature>
<reference evidence="3" key="1">
    <citation type="submission" date="2017-01" db="EMBL/GenBank/DDBJ databases">
        <title>Novel pathways for hydrocarbon cycling and metabolic interdependencies in hydrothermal sediment communities.</title>
        <authorList>
            <person name="Dombrowski N."/>
            <person name="Seitz K."/>
            <person name="Teske A."/>
            <person name="Baker B."/>
        </authorList>
    </citation>
    <scope>NUCLEOTIDE SEQUENCE [LARGE SCALE GENOMIC DNA]</scope>
</reference>
<dbReference type="Pfam" id="PF13860">
    <property type="entry name" value="FlgD_ig"/>
    <property type="match status" value="1"/>
</dbReference>
<gene>
    <name evidence="2" type="ORF">BXT86_05205</name>
</gene>
<evidence type="ECO:0000313" key="3">
    <source>
        <dbReference type="Proteomes" id="UP000191663"/>
    </source>
</evidence>
<dbReference type="InterPro" id="IPR026444">
    <property type="entry name" value="Secre_tail"/>
</dbReference>
<evidence type="ECO:0000313" key="2">
    <source>
        <dbReference type="EMBL" id="OPX17667.1"/>
    </source>
</evidence>
<evidence type="ECO:0000259" key="1">
    <source>
        <dbReference type="Pfam" id="PF13860"/>
    </source>
</evidence>
<comment type="caution">
    <text evidence="2">The sequence shown here is derived from an EMBL/GenBank/DDBJ whole genome shotgun (WGS) entry which is preliminary data.</text>
</comment>
<dbReference type="Proteomes" id="UP000191663">
    <property type="component" value="Unassembled WGS sequence"/>
</dbReference>
<dbReference type="NCBIfam" id="TIGR04183">
    <property type="entry name" value="Por_Secre_tail"/>
    <property type="match status" value="1"/>
</dbReference>
<dbReference type="InterPro" id="IPR025965">
    <property type="entry name" value="FlgD/Vpr_Ig-like"/>
</dbReference>
<name>A0A1V4QFA8_UNCW3</name>
<dbReference type="Gene3D" id="2.60.40.4070">
    <property type="match status" value="1"/>
</dbReference>